<protein>
    <recommendedName>
        <fullName evidence="1">Retrotransposon gag domain-containing protein</fullName>
    </recommendedName>
</protein>
<dbReference type="InterPro" id="IPR032567">
    <property type="entry name" value="RTL1-rel"/>
</dbReference>
<sequence>MDTCGKSNAEFRNEVNEALARHESSFDQPQPQLKLSFPCFDGNDPTGWVYKAEQYFDFQNITPAQQVQLASFHLDGIIALQWHRWLNKFRGPLMWREFVQAILLRFGPTEYEDPSESLTCLRQTTTVAAYQEAFERLSHQVDGLPEGFLIGCFVAGLRDEIRIDVKIKQPHTLANVIGVARLLEERNLLHKKANFPNRSSHTMLTSRVPTNSAAGVLGPPPSQRATPFPTSFRRITNQEARERREKGLCYYCDEKFIPGHRYERPQLFMIEDTSHTSLEESTDDSQDMLNSEDMPEISFHAIVGAEHPQTLHVLGNLKNKSVTMLIDGGSTHNFIDQAVVSKFGLIVNRSKQFLVMVANWEKITCNRQCQGLTLNIQGQTVTANYYILSVTACQLVLGVQWLETLGSIEMDFKKLTMSYKWQGETHTLHGLRHTDNTTFTDKEFQGL</sequence>
<dbReference type="PANTHER" id="PTHR15503:SF22">
    <property type="entry name" value="TRANSPOSON TY3-I GAG POLYPROTEIN"/>
    <property type="match status" value="1"/>
</dbReference>
<dbReference type="SUPFAM" id="SSF50630">
    <property type="entry name" value="Acid proteases"/>
    <property type="match status" value="1"/>
</dbReference>
<dbReference type="Pfam" id="PF03732">
    <property type="entry name" value="Retrotrans_gag"/>
    <property type="match status" value="1"/>
</dbReference>
<dbReference type="PANTHER" id="PTHR15503">
    <property type="entry name" value="LDOC1 RELATED"/>
    <property type="match status" value="1"/>
</dbReference>
<accession>A0A4V6A418</accession>
<dbReference type="CDD" id="cd00303">
    <property type="entry name" value="retropepsin_like"/>
    <property type="match status" value="1"/>
</dbReference>
<comment type="caution">
    <text evidence="2">The sequence shown here is derived from an EMBL/GenBank/DDBJ whole genome shotgun (WGS) entry which is preliminary data.</text>
</comment>
<dbReference type="Pfam" id="PF08284">
    <property type="entry name" value="RVP_2"/>
    <property type="match status" value="1"/>
</dbReference>
<dbReference type="InterPro" id="IPR021109">
    <property type="entry name" value="Peptidase_aspartic_dom_sf"/>
</dbReference>
<dbReference type="InterPro" id="IPR005162">
    <property type="entry name" value="Retrotrans_gag_dom"/>
</dbReference>
<dbReference type="Gene3D" id="2.40.70.10">
    <property type="entry name" value="Acid Proteases"/>
    <property type="match status" value="1"/>
</dbReference>
<reference evidence="2" key="1">
    <citation type="submission" date="2018-10" db="EMBL/GenBank/DDBJ databases">
        <title>Population genomic analysis revealed the cold adaptation of white poplar.</title>
        <authorList>
            <person name="Liu Y.-J."/>
        </authorList>
    </citation>
    <scope>NUCLEOTIDE SEQUENCE [LARGE SCALE GENOMIC DNA]</scope>
    <source>
        <strain evidence="2">PAL-ZL1</strain>
    </source>
</reference>
<dbReference type="AlphaFoldDB" id="A0A4V6A418"/>
<proteinExistence type="predicted"/>
<gene>
    <name evidence="2" type="ORF">D5086_0000258830</name>
</gene>
<dbReference type="EMBL" id="RCHU01001013">
    <property type="protein sequence ID" value="TKR84335.1"/>
    <property type="molecule type" value="Genomic_DNA"/>
</dbReference>
<name>A0A4V6A418_POPAL</name>
<evidence type="ECO:0000313" key="2">
    <source>
        <dbReference type="EMBL" id="TKR84335.1"/>
    </source>
</evidence>
<evidence type="ECO:0000259" key="1">
    <source>
        <dbReference type="Pfam" id="PF03732"/>
    </source>
</evidence>
<dbReference type="STRING" id="43335.A0A4V6A418"/>
<organism evidence="2">
    <name type="scientific">Populus alba</name>
    <name type="common">White poplar</name>
    <dbReference type="NCBI Taxonomy" id="43335"/>
    <lineage>
        <taxon>Eukaryota</taxon>
        <taxon>Viridiplantae</taxon>
        <taxon>Streptophyta</taxon>
        <taxon>Embryophyta</taxon>
        <taxon>Tracheophyta</taxon>
        <taxon>Spermatophyta</taxon>
        <taxon>Magnoliopsida</taxon>
        <taxon>eudicotyledons</taxon>
        <taxon>Gunneridae</taxon>
        <taxon>Pentapetalae</taxon>
        <taxon>rosids</taxon>
        <taxon>fabids</taxon>
        <taxon>Malpighiales</taxon>
        <taxon>Salicaceae</taxon>
        <taxon>Saliceae</taxon>
        <taxon>Populus</taxon>
    </lineage>
</organism>
<feature type="domain" description="Retrotransposon gag" evidence="1">
    <location>
        <begin position="68"/>
        <end position="159"/>
    </location>
</feature>